<accession>A0ABS3UP70</accession>
<dbReference type="EMBL" id="JAGFNS010000016">
    <property type="protein sequence ID" value="MBO3740555.1"/>
    <property type="molecule type" value="Genomic_DNA"/>
</dbReference>
<keyword evidence="1" id="KW-0812">Transmembrane</keyword>
<evidence type="ECO:0000256" key="1">
    <source>
        <dbReference type="SAM" id="Phobius"/>
    </source>
</evidence>
<dbReference type="RefSeq" id="WP_208469732.1">
    <property type="nucleotide sequence ID" value="NZ_JAGFNS010000016.1"/>
</dbReference>
<sequence length="245" mass="25626">MNDRPEGLSGVRLLRARPWGIAVAVLLTSAAALAYSWAWLSLIPGFGPMPSFDPASALTRWVVAPLAGEVPVTVALIAIAVLSRRRVTVGRALLLWILAALVSTVKNMLDAGLEFAVGQVGLDPLIVVAIAGDVVMLIGVGLLARRLLPAPGFPAVRPGRDLTALIVAAFLITALTEVFSVAAMLFAIPFATEESMPTVIVLRLSAFAVLSGFLTVGWAVAALVTSVPERSAWSGEPAELGFQDP</sequence>
<evidence type="ECO:0000313" key="2">
    <source>
        <dbReference type="EMBL" id="MBO3740555.1"/>
    </source>
</evidence>
<keyword evidence="1" id="KW-0472">Membrane</keyword>
<reference evidence="2 3" key="1">
    <citation type="submission" date="2021-03" db="EMBL/GenBank/DDBJ databases">
        <title>Actinoplanes flavus sp. nov., a novel actinomycete isolated from Coconut Palm rhizosphere soil.</title>
        <authorList>
            <person name="Luo X."/>
        </authorList>
    </citation>
    <scope>NUCLEOTIDE SEQUENCE [LARGE SCALE GENOMIC DNA]</scope>
    <source>
        <strain evidence="2 3">NEAU-H7</strain>
    </source>
</reference>
<organism evidence="2 3">
    <name type="scientific">Actinoplanes flavus</name>
    <dbReference type="NCBI Taxonomy" id="2820290"/>
    <lineage>
        <taxon>Bacteria</taxon>
        <taxon>Bacillati</taxon>
        <taxon>Actinomycetota</taxon>
        <taxon>Actinomycetes</taxon>
        <taxon>Micromonosporales</taxon>
        <taxon>Micromonosporaceae</taxon>
        <taxon>Actinoplanes</taxon>
    </lineage>
</organism>
<feature type="transmembrane region" description="Helical" evidence="1">
    <location>
        <begin position="62"/>
        <end position="82"/>
    </location>
</feature>
<evidence type="ECO:0000313" key="3">
    <source>
        <dbReference type="Proteomes" id="UP000679690"/>
    </source>
</evidence>
<feature type="transmembrane region" description="Helical" evidence="1">
    <location>
        <begin position="89"/>
        <end position="105"/>
    </location>
</feature>
<feature type="transmembrane region" description="Helical" evidence="1">
    <location>
        <begin position="21"/>
        <end position="42"/>
    </location>
</feature>
<protein>
    <submittedName>
        <fullName evidence="2">Uncharacterized protein</fullName>
    </submittedName>
</protein>
<keyword evidence="3" id="KW-1185">Reference proteome</keyword>
<comment type="caution">
    <text evidence="2">The sequence shown here is derived from an EMBL/GenBank/DDBJ whole genome shotgun (WGS) entry which is preliminary data.</text>
</comment>
<keyword evidence="1" id="KW-1133">Transmembrane helix</keyword>
<feature type="transmembrane region" description="Helical" evidence="1">
    <location>
        <begin position="165"/>
        <end position="188"/>
    </location>
</feature>
<proteinExistence type="predicted"/>
<feature type="transmembrane region" description="Helical" evidence="1">
    <location>
        <begin position="200"/>
        <end position="224"/>
    </location>
</feature>
<feature type="transmembrane region" description="Helical" evidence="1">
    <location>
        <begin position="125"/>
        <end position="144"/>
    </location>
</feature>
<gene>
    <name evidence="2" type="ORF">J5X75_23900</name>
</gene>
<name>A0ABS3UP70_9ACTN</name>
<dbReference type="Proteomes" id="UP000679690">
    <property type="component" value="Unassembled WGS sequence"/>
</dbReference>